<dbReference type="PATRIC" id="fig|999552.6.peg.4398"/>
<name>V9W1K9_9RHOB</name>
<geneLocation type="plasmid" evidence="4">
    <name>2</name>
</geneLocation>
<dbReference type="Pfam" id="PF01177">
    <property type="entry name" value="Asp_Glu_race"/>
    <property type="match status" value="1"/>
</dbReference>
<dbReference type="InterPro" id="IPR004380">
    <property type="entry name" value="Asp_race"/>
</dbReference>
<dbReference type="HOGENOM" id="CLU_055360_2_1_5"/>
<dbReference type="PANTHER" id="PTHR21198:SF7">
    <property type="entry name" value="ASPARTATE-GLUTAMATE RACEMASE FAMILY"/>
    <property type="match status" value="1"/>
</dbReference>
<dbReference type="OrthoDB" id="9803739at2"/>
<dbReference type="AlphaFoldDB" id="V9W1K9"/>
<organism evidence="3 4">
    <name type="scientific">Leisingera methylohalidivorans DSM 14336</name>
    <dbReference type="NCBI Taxonomy" id="999552"/>
    <lineage>
        <taxon>Bacteria</taxon>
        <taxon>Pseudomonadati</taxon>
        <taxon>Pseudomonadota</taxon>
        <taxon>Alphaproteobacteria</taxon>
        <taxon>Rhodobacterales</taxon>
        <taxon>Roseobacteraceae</taxon>
        <taxon>Leisingera</taxon>
    </lineage>
</organism>
<protein>
    <submittedName>
        <fullName evidence="3">Aspartate racemase</fullName>
    </submittedName>
</protein>
<dbReference type="NCBIfam" id="TIGR00035">
    <property type="entry name" value="asp_race"/>
    <property type="match status" value="1"/>
</dbReference>
<dbReference type="EMBL" id="CP006775">
    <property type="protein sequence ID" value="AHD03555.1"/>
    <property type="molecule type" value="Genomic_DNA"/>
</dbReference>
<evidence type="ECO:0000313" key="4">
    <source>
        <dbReference type="Proteomes" id="UP000018780"/>
    </source>
</evidence>
<comment type="similarity">
    <text evidence="1">Belongs to the aspartate/glutamate racemases family.</text>
</comment>
<dbReference type="SUPFAM" id="SSF53681">
    <property type="entry name" value="Aspartate/glutamate racemase"/>
    <property type="match status" value="2"/>
</dbReference>
<evidence type="ECO:0000256" key="1">
    <source>
        <dbReference type="ARBA" id="ARBA00007847"/>
    </source>
</evidence>
<keyword evidence="3" id="KW-0614">Plasmid</keyword>
<dbReference type="Gene3D" id="3.40.50.1860">
    <property type="match status" value="2"/>
</dbReference>
<dbReference type="KEGG" id="lmd:METH_22260"/>
<reference evidence="3 4" key="1">
    <citation type="submission" date="2013-09" db="EMBL/GenBank/DDBJ databases">
        <authorList>
            <consortium name="DOE Joint Genome Institute"/>
            <person name="Klenk H.-P."/>
            <person name="Huntemann M."/>
            <person name="Han J."/>
            <person name="Chen A."/>
            <person name="Kyrpides N."/>
            <person name="Mavromatis K."/>
            <person name="Markowitz V."/>
            <person name="Palaniappan K."/>
            <person name="Ivanova N."/>
            <person name="Schaumberg A."/>
            <person name="Pati A."/>
            <person name="Liolios K."/>
            <person name="Nordberg H.P."/>
            <person name="Cantor M.N."/>
            <person name="Hua S.X."/>
            <person name="Woyke T."/>
        </authorList>
    </citation>
    <scope>NUCLEOTIDE SEQUENCE [LARGE SCALE GENOMIC DNA]</scope>
    <source>
        <strain evidence="3 4">DSM 14336</strain>
        <plasmid evidence="4">2</plasmid>
    </source>
</reference>
<evidence type="ECO:0000313" key="3">
    <source>
        <dbReference type="EMBL" id="AHD03555.1"/>
    </source>
</evidence>
<evidence type="ECO:0000256" key="2">
    <source>
        <dbReference type="ARBA" id="ARBA00023235"/>
    </source>
</evidence>
<dbReference type="Proteomes" id="UP000018780">
    <property type="component" value="Plasmid unnamed2"/>
</dbReference>
<dbReference type="PANTHER" id="PTHR21198">
    <property type="entry name" value="GLUTAMATE RACEMASE"/>
    <property type="match status" value="1"/>
</dbReference>
<proteinExistence type="inferred from homology"/>
<dbReference type="InterPro" id="IPR015942">
    <property type="entry name" value="Asp/Glu/hydantoin_racemase"/>
</dbReference>
<gene>
    <name evidence="3" type="ORF">METH_22260</name>
</gene>
<keyword evidence="2" id="KW-0413">Isomerase</keyword>
<keyword evidence="4" id="KW-1185">Reference proteome</keyword>
<accession>V9W1K9</accession>
<dbReference type="RefSeq" id="WP_024092353.1">
    <property type="nucleotide sequence ID" value="NC_023136.1"/>
</dbReference>
<sequence>MTRRVVGVLGGMGPEATILLQQRLLQKIEARDDADHLPLLIDMNPQVPSRIAHLIEGRGENPGPVLAGMAQRLETAGATALAMPCNTAHHYAPFITAAATVPFLDMVALSVAVARQNLPQGAKVGILASPAVKMAGVFDEPLKEAGLSALWPADADRMLTAIKQIKVNGPTPDALGILTDAATELTRCDADMLFVACSEFSLMAEELVAQVPIVDTVDVLATAIHDHTTQEAS</sequence>
<dbReference type="InterPro" id="IPR001920">
    <property type="entry name" value="Asp/Glu_race"/>
</dbReference>
<dbReference type="GO" id="GO:0047661">
    <property type="term" value="F:amino-acid racemase activity"/>
    <property type="evidence" value="ECO:0007669"/>
    <property type="project" value="InterPro"/>
</dbReference>